<evidence type="ECO:0000313" key="3">
    <source>
        <dbReference type="Proteomes" id="UP000248054"/>
    </source>
</evidence>
<dbReference type="Proteomes" id="UP000248054">
    <property type="component" value="Unassembled WGS sequence"/>
</dbReference>
<dbReference type="AlphaFoldDB" id="A0A2V4WT58"/>
<keyword evidence="2" id="KW-0255">Endonuclease</keyword>
<gene>
    <name evidence="2" type="ORF">DFQ11_1128</name>
</gene>
<name>A0A2V4WT58_9FLAO</name>
<keyword evidence="2" id="KW-0540">Nuclease</keyword>
<dbReference type="InterPro" id="IPR011856">
    <property type="entry name" value="tRNA_endonuc-like_dom_sf"/>
</dbReference>
<dbReference type="InterPro" id="IPR011335">
    <property type="entry name" value="Restrct_endonuc-II-like"/>
</dbReference>
<dbReference type="GO" id="GO:0003677">
    <property type="term" value="F:DNA binding"/>
    <property type="evidence" value="ECO:0007669"/>
    <property type="project" value="InterPro"/>
</dbReference>
<comment type="caution">
    <text evidence="2">The sequence shown here is derived from an EMBL/GenBank/DDBJ whole genome shotgun (WGS) entry which is preliminary data.</text>
</comment>
<dbReference type="OrthoDB" id="744987at2"/>
<keyword evidence="3" id="KW-1185">Reference proteome</keyword>
<dbReference type="RefSeq" id="WP_110476561.1">
    <property type="nucleotide sequence ID" value="NZ_BMWQ01000013.1"/>
</dbReference>
<dbReference type="EMBL" id="QJTD01000012">
    <property type="protein sequence ID" value="PYE79262.1"/>
    <property type="molecule type" value="Genomic_DNA"/>
</dbReference>
<evidence type="ECO:0000313" key="2">
    <source>
        <dbReference type="EMBL" id="PYE79262.1"/>
    </source>
</evidence>
<dbReference type="GO" id="GO:0004519">
    <property type="term" value="F:endonuclease activity"/>
    <property type="evidence" value="ECO:0007669"/>
    <property type="project" value="UniProtKB-KW"/>
</dbReference>
<accession>A0A2V4WT58</accession>
<sequence>MNSDDNKDISDWYHFQEEICTHFNSLGARAETNVTVNGTRTKHDIDILVKTKFLGQDILWIIEAKKWNHKVNKLHVLALRTIVNDIGADKGFIISDKGFQSGAIEAAKDSNITLNTFNDLIEETKHFIQGEILKSYNKRFDLLETRYWAHSKPIRKKYGLRGEIWDYPVDFSGQFLLKTAHWAIEAAEKNEYPINLETFMVEKQGELIANNFQELINWLNLNLNYMDEKILKAEILMMKNGEFHPELFDRKDSELPIKFLTKYDKIKNKKK</sequence>
<dbReference type="SUPFAM" id="SSF52980">
    <property type="entry name" value="Restriction endonuclease-like"/>
    <property type="match status" value="1"/>
</dbReference>
<reference evidence="2 3" key="1">
    <citation type="submission" date="2018-06" db="EMBL/GenBank/DDBJ databases">
        <title>Genomic Encyclopedia of Type Strains, Phase III (KMG-III): the genomes of soil and plant-associated and newly described type strains.</title>
        <authorList>
            <person name="Whitman W."/>
        </authorList>
    </citation>
    <scope>NUCLEOTIDE SEQUENCE [LARGE SCALE GENOMIC DNA]</scope>
    <source>
        <strain evidence="2 3">CECT 7945</strain>
    </source>
</reference>
<dbReference type="GO" id="GO:0009307">
    <property type="term" value="P:DNA restriction-modification system"/>
    <property type="evidence" value="ECO:0007669"/>
    <property type="project" value="InterPro"/>
</dbReference>
<keyword evidence="2" id="KW-0378">Hydrolase</keyword>
<evidence type="ECO:0000259" key="1">
    <source>
        <dbReference type="Pfam" id="PF04471"/>
    </source>
</evidence>
<proteinExistence type="predicted"/>
<dbReference type="InterPro" id="IPR007560">
    <property type="entry name" value="Restrct_endonuc_IV_Mrr"/>
</dbReference>
<organism evidence="2 3">
    <name type="scientific">Winogradskyella epiphytica</name>
    <dbReference type="NCBI Taxonomy" id="262005"/>
    <lineage>
        <taxon>Bacteria</taxon>
        <taxon>Pseudomonadati</taxon>
        <taxon>Bacteroidota</taxon>
        <taxon>Flavobacteriia</taxon>
        <taxon>Flavobacteriales</taxon>
        <taxon>Flavobacteriaceae</taxon>
        <taxon>Winogradskyella</taxon>
    </lineage>
</organism>
<dbReference type="Gene3D" id="3.40.1350.10">
    <property type="match status" value="1"/>
</dbReference>
<protein>
    <submittedName>
        <fullName evidence="2">Restriction endonuclease</fullName>
    </submittedName>
</protein>
<dbReference type="Pfam" id="PF04471">
    <property type="entry name" value="Mrr_cat"/>
    <property type="match status" value="1"/>
</dbReference>
<feature type="domain" description="Restriction endonuclease type IV Mrr" evidence="1">
    <location>
        <begin position="11"/>
        <end position="122"/>
    </location>
</feature>